<keyword evidence="2" id="KW-1185">Reference proteome</keyword>
<name>A0ACD4DCW6_9NOCA</name>
<sequence length="302" mass="31946">MTEQNSQQSAISPARAAALAAVDSQKSADWWSTAVSDIEPDVIRFRGYPIQDLIRHATFVETIWTMVRGTAPTRAEAALLEKALVAAVDHGPQAPSIAAARMAATCGVGLHGAMSTGVGLLGDVHGGAGQQCVEFLQRLVARAEGGDLAEAVAAEIAAYRERRAYVPGFGHRFHTRDPRRDPLLEAVQDAVDAGVVSGRYLAAALELEAQLSAGRTRPVPMNIDGATAVIYAELGFSAELARGLFILSRSVGVLAHSWEESQSGRRIKGPMPPPLLPTYTGYPERAWGADDSGTAPSEVPAE</sequence>
<dbReference type="EC" id="4.1.3.34" evidence="1"/>
<protein>
    <submittedName>
        <fullName evidence="1">Citryl-CoA lyase</fullName>
        <ecNumber evidence="1">4.1.3.34</ecNumber>
    </submittedName>
</protein>
<dbReference type="EMBL" id="CP107551">
    <property type="protein sequence ID" value="UYP17925.1"/>
    <property type="molecule type" value="Genomic_DNA"/>
</dbReference>
<organism evidence="1 2">
    <name type="scientific">Rhodococcus sacchari</name>
    <dbReference type="NCBI Taxonomy" id="2962047"/>
    <lineage>
        <taxon>Bacteria</taxon>
        <taxon>Bacillati</taxon>
        <taxon>Actinomycetota</taxon>
        <taxon>Actinomycetes</taxon>
        <taxon>Mycobacteriales</taxon>
        <taxon>Nocardiaceae</taxon>
        <taxon>Rhodococcus</taxon>
    </lineage>
</organism>
<dbReference type="Proteomes" id="UP001156484">
    <property type="component" value="Chromosome"/>
</dbReference>
<accession>A0ACD4DCW6</accession>
<evidence type="ECO:0000313" key="2">
    <source>
        <dbReference type="Proteomes" id="UP001156484"/>
    </source>
</evidence>
<gene>
    <name evidence="1" type="ORF">OED52_14775</name>
</gene>
<reference evidence="1" key="1">
    <citation type="submission" date="2022-10" db="EMBL/GenBank/DDBJ databases">
        <title>Rhodococcus ferula Z13 complete genome.</title>
        <authorList>
            <person name="Long X."/>
            <person name="Zang M."/>
        </authorList>
    </citation>
    <scope>NUCLEOTIDE SEQUENCE</scope>
    <source>
        <strain evidence="1">Z13</strain>
    </source>
</reference>
<evidence type="ECO:0000313" key="1">
    <source>
        <dbReference type="EMBL" id="UYP17925.1"/>
    </source>
</evidence>
<proteinExistence type="predicted"/>
<keyword evidence="1" id="KW-0456">Lyase</keyword>